<organism evidence="2 3">
    <name type="scientific">Mucisphaera calidilacus</name>
    <dbReference type="NCBI Taxonomy" id="2527982"/>
    <lineage>
        <taxon>Bacteria</taxon>
        <taxon>Pseudomonadati</taxon>
        <taxon>Planctomycetota</taxon>
        <taxon>Phycisphaerae</taxon>
        <taxon>Phycisphaerales</taxon>
        <taxon>Phycisphaeraceae</taxon>
        <taxon>Mucisphaera</taxon>
    </lineage>
</organism>
<keyword evidence="1" id="KW-0472">Membrane</keyword>
<dbReference type="PANTHER" id="PTHR30093:SF2">
    <property type="entry name" value="TYPE II SECRETION SYSTEM PROTEIN H"/>
    <property type="match status" value="1"/>
</dbReference>
<dbReference type="InterPro" id="IPR045584">
    <property type="entry name" value="Pilin-like"/>
</dbReference>
<dbReference type="EMBL" id="CP036280">
    <property type="protein sequence ID" value="QDU70488.1"/>
    <property type="molecule type" value="Genomic_DNA"/>
</dbReference>
<dbReference type="KEGG" id="mcad:Pan265_03160"/>
<evidence type="ECO:0000313" key="3">
    <source>
        <dbReference type="Proteomes" id="UP000320386"/>
    </source>
</evidence>
<dbReference type="PROSITE" id="PS00409">
    <property type="entry name" value="PROKAR_NTER_METHYL"/>
    <property type="match status" value="1"/>
</dbReference>
<dbReference type="NCBIfam" id="TIGR02532">
    <property type="entry name" value="IV_pilin_GFxxxE"/>
    <property type="match status" value="1"/>
</dbReference>
<dbReference type="InterPro" id="IPR012902">
    <property type="entry name" value="N_methyl_site"/>
</dbReference>
<evidence type="ECO:0000256" key="1">
    <source>
        <dbReference type="SAM" id="Phobius"/>
    </source>
</evidence>
<accession>A0A518BU31</accession>
<dbReference type="PANTHER" id="PTHR30093">
    <property type="entry name" value="GENERAL SECRETION PATHWAY PROTEIN G"/>
    <property type="match status" value="1"/>
</dbReference>
<keyword evidence="3" id="KW-1185">Reference proteome</keyword>
<keyword evidence="1" id="KW-1133">Transmembrane helix</keyword>
<evidence type="ECO:0000313" key="2">
    <source>
        <dbReference type="EMBL" id="QDU70488.1"/>
    </source>
</evidence>
<dbReference type="RefSeq" id="WP_145444625.1">
    <property type="nucleotide sequence ID" value="NZ_CP036280.1"/>
</dbReference>
<dbReference type="AlphaFoldDB" id="A0A518BU31"/>
<dbReference type="Proteomes" id="UP000320386">
    <property type="component" value="Chromosome"/>
</dbReference>
<keyword evidence="1" id="KW-0812">Transmembrane</keyword>
<dbReference type="OrthoDB" id="285651at2"/>
<gene>
    <name evidence="2" type="ORF">Pan265_03160</name>
</gene>
<evidence type="ECO:0008006" key="4">
    <source>
        <dbReference type="Google" id="ProtNLM"/>
    </source>
</evidence>
<dbReference type="SUPFAM" id="SSF54523">
    <property type="entry name" value="Pili subunits"/>
    <property type="match status" value="1"/>
</dbReference>
<sequence length="269" mass="29669">MLASTPGRRSHGGFTLIELLVVISIIALLIGILLPALGAARASARNVGCLSGMRQLGIALFSYATDHDDYFVYAQYRQNGSSPWENWSTILQQLDYATGPFLENADDLPDPDSVYFCPDADPDRYASSGWPATDHFDTWNEQAWRLDTGGGFRDVWYGINAGPAGNTDSYPFIFVDNGDNPDQNKPSRMSIVSRPSSTVAIFDGWSLHYGWPATISPTRHPNENVNVAHLDGSVRGYSDSVLPYGGELYTEAYREKVANGGPEWTLDYR</sequence>
<proteinExistence type="predicted"/>
<name>A0A518BU31_9BACT</name>
<dbReference type="Gene3D" id="3.30.700.10">
    <property type="entry name" value="Glycoprotein, Type 4 Pilin"/>
    <property type="match status" value="1"/>
</dbReference>
<feature type="transmembrane region" description="Helical" evidence="1">
    <location>
        <begin position="12"/>
        <end position="37"/>
    </location>
</feature>
<protein>
    <recommendedName>
        <fullName evidence="4">Prepilin-type N-terminal cleavage/methylation domain-containing protein</fullName>
    </recommendedName>
</protein>
<reference evidence="2 3" key="1">
    <citation type="submission" date="2019-02" db="EMBL/GenBank/DDBJ databases">
        <title>Deep-cultivation of Planctomycetes and their phenomic and genomic characterization uncovers novel biology.</title>
        <authorList>
            <person name="Wiegand S."/>
            <person name="Jogler M."/>
            <person name="Boedeker C."/>
            <person name="Pinto D."/>
            <person name="Vollmers J."/>
            <person name="Rivas-Marin E."/>
            <person name="Kohn T."/>
            <person name="Peeters S.H."/>
            <person name="Heuer A."/>
            <person name="Rast P."/>
            <person name="Oberbeckmann S."/>
            <person name="Bunk B."/>
            <person name="Jeske O."/>
            <person name="Meyerdierks A."/>
            <person name="Storesund J.E."/>
            <person name="Kallscheuer N."/>
            <person name="Luecker S."/>
            <person name="Lage O.M."/>
            <person name="Pohl T."/>
            <person name="Merkel B.J."/>
            <person name="Hornburger P."/>
            <person name="Mueller R.-W."/>
            <person name="Bruemmer F."/>
            <person name="Labrenz M."/>
            <person name="Spormann A.M."/>
            <person name="Op den Camp H."/>
            <person name="Overmann J."/>
            <person name="Amann R."/>
            <person name="Jetten M.S.M."/>
            <person name="Mascher T."/>
            <person name="Medema M.H."/>
            <person name="Devos D.P."/>
            <person name="Kaster A.-K."/>
            <person name="Ovreas L."/>
            <person name="Rohde M."/>
            <person name="Galperin M.Y."/>
            <person name="Jogler C."/>
        </authorList>
    </citation>
    <scope>NUCLEOTIDE SEQUENCE [LARGE SCALE GENOMIC DNA]</scope>
    <source>
        <strain evidence="2 3">Pan265</strain>
    </source>
</reference>
<dbReference type="Pfam" id="PF07963">
    <property type="entry name" value="N_methyl"/>
    <property type="match status" value="1"/>
</dbReference>